<name>A0A9P5PWX5_9AGAR</name>
<proteinExistence type="predicted"/>
<dbReference type="Proteomes" id="UP000772434">
    <property type="component" value="Unassembled WGS sequence"/>
</dbReference>
<sequence length="135" mass="16225">MYATLCLFLSRTNQDYRRKCQCNTRSSNSQLAYLEQFGQPLLPFQRERESYEYQKRSPLESGLCQDLEQLPISPSIREVIVRTISRGYWRAAKMREEFTAWYSKNYERISEDTWGAWHNKLKSNWRDFFFAEGVP</sequence>
<comment type="caution">
    <text evidence="1">The sequence shown here is derived from an EMBL/GenBank/DDBJ whole genome shotgun (WGS) entry which is preliminary data.</text>
</comment>
<accession>A0A9P5PWX5</accession>
<reference evidence="1" key="1">
    <citation type="submission" date="2020-11" db="EMBL/GenBank/DDBJ databases">
        <authorList>
            <consortium name="DOE Joint Genome Institute"/>
            <person name="Ahrendt S."/>
            <person name="Riley R."/>
            <person name="Andreopoulos W."/>
            <person name="Labutti K."/>
            <person name="Pangilinan J."/>
            <person name="Ruiz-Duenas F.J."/>
            <person name="Barrasa J.M."/>
            <person name="Sanchez-Garcia M."/>
            <person name="Camarero S."/>
            <person name="Miyauchi S."/>
            <person name="Serrano A."/>
            <person name="Linde D."/>
            <person name="Babiker R."/>
            <person name="Drula E."/>
            <person name="Ayuso-Fernandez I."/>
            <person name="Pacheco R."/>
            <person name="Padilla G."/>
            <person name="Ferreira P."/>
            <person name="Barriuso J."/>
            <person name="Kellner H."/>
            <person name="Castanera R."/>
            <person name="Alfaro M."/>
            <person name="Ramirez L."/>
            <person name="Pisabarro A.G."/>
            <person name="Kuo A."/>
            <person name="Tritt A."/>
            <person name="Lipzen A."/>
            <person name="He G."/>
            <person name="Yan M."/>
            <person name="Ng V."/>
            <person name="Cullen D."/>
            <person name="Martin F."/>
            <person name="Rosso M.-N."/>
            <person name="Henrissat B."/>
            <person name="Hibbett D."/>
            <person name="Martinez A.T."/>
            <person name="Grigoriev I.V."/>
        </authorList>
    </citation>
    <scope>NUCLEOTIDE SEQUENCE</scope>
    <source>
        <strain evidence="1">AH 40177</strain>
    </source>
</reference>
<keyword evidence="2" id="KW-1185">Reference proteome</keyword>
<evidence type="ECO:0000313" key="1">
    <source>
        <dbReference type="EMBL" id="KAF9074054.1"/>
    </source>
</evidence>
<organism evidence="1 2">
    <name type="scientific">Rhodocollybia butyracea</name>
    <dbReference type="NCBI Taxonomy" id="206335"/>
    <lineage>
        <taxon>Eukaryota</taxon>
        <taxon>Fungi</taxon>
        <taxon>Dikarya</taxon>
        <taxon>Basidiomycota</taxon>
        <taxon>Agaricomycotina</taxon>
        <taxon>Agaricomycetes</taxon>
        <taxon>Agaricomycetidae</taxon>
        <taxon>Agaricales</taxon>
        <taxon>Marasmiineae</taxon>
        <taxon>Omphalotaceae</taxon>
        <taxon>Rhodocollybia</taxon>
    </lineage>
</organism>
<protein>
    <submittedName>
        <fullName evidence="1">Uncharacterized protein</fullName>
    </submittedName>
</protein>
<gene>
    <name evidence="1" type="ORF">BDP27DRAFT_246639</name>
</gene>
<evidence type="ECO:0000313" key="2">
    <source>
        <dbReference type="Proteomes" id="UP000772434"/>
    </source>
</evidence>
<dbReference type="EMBL" id="JADNRY010000015">
    <property type="protein sequence ID" value="KAF9074054.1"/>
    <property type="molecule type" value="Genomic_DNA"/>
</dbReference>
<dbReference type="AlphaFoldDB" id="A0A9P5PWX5"/>